<feature type="region of interest" description="Disordered" evidence="1">
    <location>
        <begin position="74"/>
        <end position="97"/>
    </location>
</feature>
<feature type="compositionally biased region" description="Basic and acidic residues" evidence="1">
    <location>
        <begin position="41"/>
        <end position="51"/>
    </location>
</feature>
<evidence type="ECO:0000256" key="1">
    <source>
        <dbReference type="SAM" id="MobiDB-lite"/>
    </source>
</evidence>
<gene>
    <name evidence="2" type="ORF">E2C01_046732</name>
</gene>
<dbReference type="EMBL" id="VSRR010011200">
    <property type="protein sequence ID" value="MPC52853.1"/>
    <property type="molecule type" value="Genomic_DNA"/>
</dbReference>
<feature type="compositionally biased region" description="Basic and acidic residues" evidence="1">
    <location>
        <begin position="81"/>
        <end position="97"/>
    </location>
</feature>
<sequence>MSQSRRNNTVSLVYVFVKKAAAGERTKGKLRAVSRTQRRGKTGEKREKQRETHDVAVIGIAKGEKKTVCNRRKNIMKRSRERTTEHEQHGEKRTKMK</sequence>
<feature type="region of interest" description="Disordered" evidence="1">
    <location>
        <begin position="24"/>
        <end position="51"/>
    </location>
</feature>
<evidence type="ECO:0000313" key="3">
    <source>
        <dbReference type="Proteomes" id="UP000324222"/>
    </source>
</evidence>
<name>A0A5B7G6G8_PORTR</name>
<accession>A0A5B7G6G8</accession>
<organism evidence="2 3">
    <name type="scientific">Portunus trituberculatus</name>
    <name type="common">Swimming crab</name>
    <name type="synonym">Neptunus trituberculatus</name>
    <dbReference type="NCBI Taxonomy" id="210409"/>
    <lineage>
        <taxon>Eukaryota</taxon>
        <taxon>Metazoa</taxon>
        <taxon>Ecdysozoa</taxon>
        <taxon>Arthropoda</taxon>
        <taxon>Crustacea</taxon>
        <taxon>Multicrustacea</taxon>
        <taxon>Malacostraca</taxon>
        <taxon>Eumalacostraca</taxon>
        <taxon>Eucarida</taxon>
        <taxon>Decapoda</taxon>
        <taxon>Pleocyemata</taxon>
        <taxon>Brachyura</taxon>
        <taxon>Eubrachyura</taxon>
        <taxon>Portunoidea</taxon>
        <taxon>Portunidae</taxon>
        <taxon>Portuninae</taxon>
        <taxon>Portunus</taxon>
    </lineage>
</organism>
<dbReference type="AlphaFoldDB" id="A0A5B7G6G8"/>
<protein>
    <submittedName>
        <fullName evidence="2">Uncharacterized protein</fullName>
    </submittedName>
</protein>
<feature type="compositionally biased region" description="Basic residues" evidence="1">
    <location>
        <begin position="28"/>
        <end position="40"/>
    </location>
</feature>
<keyword evidence="3" id="KW-1185">Reference proteome</keyword>
<dbReference type="Proteomes" id="UP000324222">
    <property type="component" value="Unassembled WGS sequence"/>
</dbReference>
<comment type="caution">
    <text evidence="2">The sequence shown here is derived from an EMBL/GenBank/DDBJ whole genome shotgun (WGS) entry which is preliminary data.</text>
</comment>
<proteinExistence type="predicted"/>
<evidence type="ECO:0000313" key="2">
    <source>
        <dbReference type="EMBL" id="MPC52853.1"/>
    </source>
</evidence>
<reference evidence="2 3" key="1">
    <citation type="submission" date="2019-05" db="EMBL/GenBank/DDBJ databases">
        <title>Another draft genome of Portunus trituberculatus and its Hox gene families provides insights of decapod evolution.</title>
        <authorList>
            <person name="Jeong J.-H."/>
            <person name="Song I."/>
            <person name="Kim S."/>
            <person name="Choi T."/>
            <person name="Kim D."/>
            <person name="Ryu S."/>
            <person name="Kim W."/>
        </authorList>
    </citation>
    <scope>NUCLEOTIDE SEQUENCE [LARGE SCALE GENOMIC DNA]</scope>
    <source>
        <tissue evidence="2">Muscle</tissue>
    </source>
</reference>